<gene>
    <name evidence="13" type="ORF">NKR19_g986</name>
</gene>
<dbReference type="PANTHER" id="PTHR22760">
    <property type="entry name" value="GLYCOSYLTRANSFERASE"/>
    <property type="match status" value="1"/>
</dbReference>
<dbReference type="PANTHER" id="PTHR22760:SF1">
    <property type="entry name" value="DOL-P-MAN:MAN(7)GLCNAC(2)-PP-DOL ALPHA-1,6-MANNOSYLTRANSFERASE"/>
    <property type="match status" value="1"/>
</dbReference>
<dbReference type="GO" id="GO:0005789">
    <property type="term" value="C:endoplasmic reticulum membrane"/>
    <property type="evidence" value="ECO:0007669"/>
    <property type="project" value="UniProtKB-SubCell"/>
</dbReference>
<dbReference type="GO" id="GO:0006487">
    <property type="term" value="P:protein N-linked glycosylation"/>
    <property type="evidence" value="ECO:0007669"/>
    <property type="project" value="TreeGrafter"/>
</dbReference>
<evidence type="ECO:0000256" key="3">
    <source>
        <dbReference type="ARBA" id="ARBA00007063"/>
    </source>
</evidence>
<dbReference type="GO" id="GO:0052917">
    <property type="term" value="F:dol-P-Man:Man(7)GlcNAc(2)-PP-Dol alpha-1,6-mannosyltransferase activity"/>
    <property type="evidence" value="ECO:0007669"/>
    <property type="project" value="UniProtKB-EC"/>
</dbReference>
<evidence type="ECO:0000256" key="11">
    <source>
        <dbReference type="ARBA" id="ARBA00048899"/>
    </source>
</evidence>
<organism evidence="13 14">
    <name type="scientific">Coniochaeta hoffmannii</name>
    <dbReference type="NCBI Taxonomy" id="91930"/>
    <lineage>
        <taxon>Eukaryota</taxon>
        <taxon>Fungi</taxon>
        <taxon>Dikarya</taxon>
        <taxon>Ascomycota</taxon>
        <taxon>Pezizomycotina</taxon>
        <taxon>Sordariomycetes</taxon>
        <taxon>Sordariomycetidae</taxon>
        <taxon>Coniochaetales</taxon>
        <taxon>Coniochaetaceae</taxon>
        <taxon>Coniochaeta</taxon>
    </lineage>
</organism>
<evidence type="ECO:0000256" key="6">
    <source>
        <dbReference type="ARBA" id="ARBA00022692"/>
    </source>
</evidence>
<feature type="transmembrane region" description="Helical" evidence="12">
    <location>
        <begin position="257"/>
        <end position="276"/>
    </location>
</feature>
<sequence length="584" mass="65855">MARIDDSYILILVVVWFNLLIAPYTKVEESFNIQAAHDVLVHGVPTSNVYDRLSSTYDHFTFPGAVPRTFVGPVILAAFSQPFIALFGFGSAQGFVRMMLGSFNAAAMSALMYNVQRSFGVRAARWYAVLQISQFHVMFYASRTLPNMFAFGLTTLAYSQLISRSRPYFSSRENDPYGMFNRQRLAVCLLVFAAVIFRSEVALLLLTIAVFLVAYPLSHVEVLIPPFAVSFIMALLISVPLDSYFWQKPVWPELWGFYYNAVLGSSSAWGVSPWHWYFTSALPRLLLNPLVYLLLIPTALHKLGTSPIPKLLVVPSLLFVAIYSLQPHKETRFIFYVVPPLTAAAALGADWIFTRRNKTRLYRLTSHLLVLSVLASFAASIGMSVISSLNYPGGDAMFYLRRRIHHPEFYQPAGYDHDHDPEPRDVRVHADVLSCMTGVTLFETSRPISRLADFIHNRERGDHRIILDRTEDPITLLNPNFWLQFDYVLAEDPAKVKGGEWDEVAVAAGYAGIEFLRPGMEGGGDIEKAENKKLLVRRGWLVDVLKDNIRDLTGGWWIGPRMEPRIHILRRVKGARNGGKGVVA</sequence>
<comment type="function">
    <text evidence="10">Mannosyltransferase that operates in the biosynthetic pathway of dolichol-linked oligosaccharides, the glycan precursors employed in protein asparagine (N)-glycosylation. The assembly of dolichol-linked oligosaccharides begins on the cytosolic side of the endoplasmic reticulum membrane and finishes in its lumen. The sequential addition of sugars to dolichol pyrophosphate produces dolichol-linked oligosaccharides containing fourteen sugars, including two GlcNAcs, nine mannoses and three glucoses. Once assembled, the oligosaccharide is transferred from the lipid to nascent proteins by oligosaccharyltransferases. In the lumen of the endoplasmic reticulum, adds the eighth mannose residue in an alpha-1,6 linkage onto Man(7)GlcNAc(2)-PP-dolichol to produce Man(8)GlcNAc(2)-PP-dolichol.</text>
</comment>
<proteinExistence type="inferred from homology"/>
<feature type="transmembrane region" description="Helical" evidence="12">
    <location>
        <begin position="70"/>
        <end position="89"/>
    </location>
</feature>
<keyword evidence="6 12" id="KW-0812">Transmembrane</keyword>
<comment type="similarity">
    <text evidence="3 12">Belongs to the glycosyltransferase 22 family.</text>
</comment>
<protein>
    <recommendedName>
        <fullName evidence="12">Mannosyltransferase</fullName>
        <ecNumber evidence="12">2.4.1.-</ecNumber>
    </recommendedName>
</protein>
<comment type="subcellular location">
    <subcellularLocation>
        <location evidence="1 12">Endoplasmic reticulum membrane</location>
        <topology evidence="1 12">Multi-pass membrane protein</topology>
    </subcellularLocation>
</comment>
<dbReference type="Pfam" id="PF03901">
    <property type="entry name" value="Glyco_transf_22"/>
    <property type="match status" value="1"/>
</dbReference>
<evidence type="ECO:0000256" key="7">
    <source>
        <dbReference type="ARBA" id="ARBA00022824"/>
    </source>
</evidence>
<comment type="caution">
    <text evidence="13">The sequence shown here is derived from an EMBL/GenBank/DDBJ whole genome shotgun (WGS) entry which is preliminary data.</text>
</comment>
<keyword evidence="4 12" id="KW-0328">Glycosyltransferase</keyword>
<comment type="catalytic activity">
    <reaction evidence="11">
        <text>an alpha-D-Man-(1-&gt;2)-alpha-D-Man-(1-&gt;2)-alpha-D-Man-(1-&gt;3)-[alpha-D-Man-(1-&gt;2)-alpha-D-Man-(1-&gt;3)-alpha-D-Man-(1-&gt;6)]-beta-D-Man-(1-&gt;4)-beta-D-GlcNAc-(1-&gt;4)-alpha-D-GlcNAc-diphospho-di-trans,poly-cis-dolichol + a di-trans,poly-cis-dolichyl beta-D-mannosyl phosphate = an alpha-D-Man-(1-&gt;2)-alpha-D-Man-(1-&gt;2)-alpha-D-Man-(1-&gt;3)-[alpha-D-Man-(1-&gt;2)-alpha-D-Man-(1-&gt;3)-[alpha-D-Man-(1-&gt;6)]-alpha-D-Man-(1-&gt;6)]-beta-D-Man-(1-&gt;4)-beta-D-GlcNAc-(1-&gt;4)-alpha-D-GlcNAc-diphospho-di-trans,poly-cis-dolichol + a di-trans,poly-cis-dolichyl phosphate + H(+)</text>
        <dbReference type="Rhea" id="RHEA:29535"/>
        <dbReference type="Rhea" id="RHEA-COMP:19498"/>
        <dbReference type="Rhea" id="RHEA-COMP:19501"/>
        <dbReference type="Rhea" id="RHEA-COMP:19518"/>
        <dbReference type="Rhea" id="RHEA-COMP:19519"/>
        <dbReference type="ChEBI" id="CHEBI:15378"/>
        <dbReference type="ChEBI" id="CHEBI:57683"/>
        <dbReference type="ChEBI" id="CHEBI:58211"/>
        <dbReference type="ChEBI" id="CHEBI:132517"/>
        <dbReference type="ChEBI" id="CHEBI:132519"/>
        <dbReference type="EC" id="2.4.1.260"/>
    </reaction>
    <physiologicalReaction direction="left-to-right" evidence="11">
        <dbReference type="Rhea" id="RHEA:29536"/>
    </physiologicalReaction>
</comment>
<accession>A0AA38VPI3</accession>
<name>A0AA38VPI3_9PEZI</name>
<evidence type="ECO:0000256" key="8">
    <source>
        <dbReference type="ARBA" id="ARBA00022989"/>
    </source>
</evidence>
<dbReference type="Proteomes" id="UP001174691">
    <property type="component" value="Unassembled WGS sequence"/>
</dbReference>
<evidence type="ECO:0000256" key="10">
    <source>
        <dbReference type="ARBA" id="ARBA00044721"/>
    </source>
</evidence>
<evidence type="ECO:0000313" key="14">
    <source>
        <dbReference type="Proteomes" id="UP001174691"/>
    </source>
</evidence>
<dbReference type="AlphaFoldDB" id="A0AA38VPI3"/>
<feature type="transmembrane region" description="Helical" evidence="12">
    <location>
        <begin position="184"/>
        <end position="217"/>
    </location>
</feature>
<keyword evidence="14" id="KW-1185">Reference proteome</keyword>
<feature type="transmembrane region" description="Helical" evidence="12">
    <location>
        <begin position="223"/>
        <end position="245"/>
    </location>
</feature>
<keyword evidence="5" id="KW-0808">Transferase</keyword>
<comment type="pathway">
    <text evidence="2">Protein modification; protein glycosylation.</text>
</comment>
<evidence type="ECO:0000256" key="5">
    <source>
        <dbReference type="ARBA" id="ARBA00022679"/>
    </source>
</evidence>
<evidence type="ECO:0000256" key="9">
    <source>
        <dbReference type="ARBA" id="ARBA00023136"/>
    </source>
</evidence>
<evidence type="ECO:0000313" key="13">
    <source>
        <dbReference type="EMBL" id="KAJ9164856.1"/>
    </source>
</evidence>
<keyword evidence="7 12" id="KW-0256">Endoplasmic reticulum</keyword>
<evidence type="ECO:0000256" key="2">
    <source>
        <dbReference type="ARBA" id="ARBA00004922"/>
    </source>
</evidence>
<keyword evidence="9 12" id="KW-0472">Membrane</keyword>
<evidence type="ECO:0000256" key="1">
    <source>
        <dbReference type="ARBA" id="ARBA00004477"/>
    </source>
</evidence>
<feature type="transmembrane region" description="Helical" evidence="12">
    <location>
        <begin position="333"/>
        <end position="353"/>
    </location>
</feature>
<feature type="transmembrane region" description="Helical" evidence="12">
    <location>
        <begin position="7"/>
        <end position="25"/>
    </location>
</feature>
<reference evidence="13" key="1">
    <citation type="submission" date="2022-07" db="EMBL/GenBank/DDBJ databases">
        <title>Fungi with potential for degradation of polypropylene.</title>
        <authorList>
            <person name="Gostincar C."/>
        </authorList>
    </citation>
    <scope>NUCLEOTIDE SEQUENCE</scope>
    <source>
        <strain evidence="13">EXF-13287</strain>
    </source>
</reference>
<feature type="transmembrane region" description="Helical" evidence="12">
    <location>
        <begin position="311"/>
        <end position="327"/>
    </location>
</feature>
<keyword evidence="8 12" id="KW-1133">Transmembrane helix</keyword>
<evidence type="ECO:0000256" key="12">
    <source>
        <dbReference type="RuleBase" id="RU363075"/>
    </source>
</evidence>
<dbReference type="InterPro" id="IPR005599">
    <property type="entry name" value="GPI_mannosylTrfase"/>
</dbReference>
<feature type="transmembrane region" description="Helical" evidence="12">
    <location>
        <begin position="365"/>
        <end position="386"/>
    </location>
</feature>
<dbReference type="EC" id="2.4.1.-" evidence="12"/>
<evidence type="ECO:0000256" key="4">
    <source>
        <dbReference type="ARBA" id="ARBA00022676"/>
    </source>
</evidence>
<dbReference type="EMBL" id="JANBVN010000009">
    <property type="protein sequence ID" value="KAJ9164856.1"/>
    <property type="molecule type" value="Genomic_DNA"/>
</dbReference>